<dbReference type="InterPro" id="IPR036645">
    <property type="entry name" value="Elafin-like_sf"/>
</dbReference>
<dbReference type="InterPro" id="IPR050514">
    <property type="entry name" value="WAP_four-disulfide_core"/>
</dbReference>
<protein>
    <recommendedName>
        <fullName evidence="2">WAP domain-containing protein</fullName>
    </recommendedName>
</protein>
<feature type="domain" description="WAP" evidence="2">
    <location>
        <begin position="16"/>
        <end position="60"/>
    </location>
</feature>
<evidence type="ECO:0000313" key="3">
    <source>
        <dbReference type="Ensembl" id="ENSSHAP00000026004.1"/>
    </source>
</evidence>
<proteinExistence type="predicted"/>
<evidence type="ECO:0000313" key="4">
    <source>
        <dbReference type="Proteomes" id="UP000007648"/>
    </source>
</evidence>
<dbReference type="Gene3D" id="4.10.75.10">
    <property type="entry name" value="Elafin-like"/>
    <property type="match status" value="2"/>
</dbReference>
<dbReference type="GO" id="GO:0045087">
    <property type="term" value="P:innate immune response"/>
    <property type="evidence" value="ECO:0007669"/>
    <property type="project" value="TreeGrafter"/>
</dbReference>
<organism evidence="3 4">
    <name type="scientific">Sarcophilus harrisii</name>
    <name type="common">Tasmanian devil</name>
    <name type="synonym">Sarcophilus laniarius</name>
    <dbReference type="NCBI Taxonomy" id="9305"/>
    <lineage>
        <taxon>Eukaryota</taxon>
        <taxon>Metazoa</taxon>
        <taxon>Chordata</taxon>
        <taxon>Craniata</taxon>
        <taxon>Vertebrata</taxon>
        <taxon>Euteleostomi</taxon>
        <taxon>Mammalia</taxon>
        <taxon>Metatheria</taxon>
        <taxon>Dasyuromorphia</taxon>
        <taxon>Dasyuridae</taxon>
        <taxon>Sarcophilus</taxon>
    </lineage>
</organism>
<accession>A0A7N4NND6</accession>
<dbReference type="Ensembl" id="ENSSHAT00000044791.1">
    <property type="protein sequence ID" value="ENSSHAP00000026004.1"/>
    <property type="gene ID" value="ENSSHAG00000028086.1"/>
</dbReference>
<dbReference type="Proteomes" id="UP000007648">
    <property type="component" value="Unassembled WGS sequence"/>
</dbReference>
<dbReference type="GO" id="GO:0019731">
    <property type="term" value="P:antibacterial humoral response"/>
    <property type="evidence" value="ECO:0007669"/>
    <property type="project" value="TreeGrafter"/>
</dbReference>
<dbReference type="PROSITE" id="PS51390">
    <property type="entry name" value="WAP"/>
    <property type="match status" value="1"/>
</dbReference>
<dbReference type="SUPFAM" id="SSF57256">
    <property type="entry name" value="Elafin-like"/>
    <property type="match status" value="2"/>
</dbReference>
<name>A0A7N4NND6_SARHA</name>
<reference evidence="3 4" key="1">
    <citation type="journal article" date="2011" name="Proc. Natl. Acad. Sci. U.S.A.">
        <title>Genetic diversity and population structure of the endangered marsupial Sarcophilus harrisii (Tasmanian devil).</title>
        <authorList>
            <person name="Miller W."/>
            <person name="Hayes V.M."/>
            <person name="Ratan A."/>
            <person name="Petersen D.C."/>
            <person name="Wittekindt N.E."/>
            <person name="Miller J."/>
            <person name="Walenz B."/>
            <person name="Knight J."/>
            <person name="Qi J."/>
            <person name="Zhao F."/>
            <person name="Wang Q."/>
            <person name="Bedoya-Reina O.C."/>
            <person name="Katiyar N."/>
            <person name="Tomsho L.P."/>
            <person name="Kasson L.M."/>
            <person name="Hardie R.A."/>
            <person name="Woodbridge P."/>
            <person name="Tindall E.A."/>
            <person name="Bertelsen M.F."/>
            <person name="Dixon D."/>
            <person name="Pyecroft S."/>
            <person name="Helgen K.M."/>
            <person name="Lesk A.M."/>
            <person name="Pringle T.H."/>
            <person name="Patterson N."/>
            <person name="Zhang Y."/>
            <person name="Kreiss A."/>
            <person name="Woods G.M."/>
            <person name="Jones M.E."/>
            <person name="Schuster S.C."/>
        </authorList>
    </citation>
    <scope>NUCLEOTIDE SEQUENCE [LARGE SCALE GENOMIC DNA]</scope>
</reference>
<keyword evidence="1" id="KW-0646">Protease inhibitor</keyword>
<sequence length="129" mass="14277">HVRCLEMGLCRKWRSRGNRGRGQCPKDLLPCKELCHGDDSCPHGQKCCSTGCGHTCQGNIERGRSGHCPFILQNLCITGCKIDENCPHREKCCKSGCGQFCVMGLTECINLDEKIGEDIPRAWVGIRAL</sequence>
<dbReference type="PANTHER" id="PTHR19441">
    <property type="entry name" value="WHEY ACDIC PROTEIN WAP"/>
    <property type="match status" value="1"/>
</dbReference>
<dbReference type="PANTHER" id="PTHR19441:SF97">
    <property type="entry name" value="WAP FOUR-DISULFIDE CORE DOMAIN PROTEIN 3"/>
    <property type="match status" value="1"/>
</dbReference>
<dbReference type="InterPro" id="IPR008197">
    <property type="entry name" value="WAP_dom"/>
</dbReference>
<dbReference type="GO" id="GO:0004867">
    <property type="term" value="F:serine-type endopeptidase inhibitor activity"/>
    <property type="evidence" value="ECO:0007669"/>
    <property type="project" value="TreeGrafter"/>
</dbReference>
<keyword evidence="4" id="KW-1185">Reference proteome</keyword>
<dbReference type="GeneTree" id="ENSGT00730000111454"/>
<evidence type="ECO:0000256" key="1">
    <source>
        <dbReference type="ARBA" id="ARBA00022690"/>
    </source>
</evidence>
<dbReference type="InParanoid" id="A0A7N4NND6"/>
<dbReference type="Pfam" id="PF00095">
    <property type="entry name" value="WAP"/>
    <property type="match status" value="2"/>
</dbReference>
<reference evidence="3" key="3">
    <citation type="submission" date="2025-09" db="UniProtKB">
        <authorList>
            <consortium name="Ensembl"/>
        </authorList>
    </citation>
    <scope>IDENTIFICATION</scope>
</reference>
<evidence type="ECO:0000259" key="2">
    <source>
        <dbReference type="PROSITE" id="PS51390"/>
    </source>
</evidence>
<dbReference type="AlphaFoldDB" id="A0A7N4NND6"/>
<dbReference type="SMART" id="SM00217">
    <property type="entry name" value="WAP"/>
    <property type="match status" value="2"/>
</dbReference>
<dbReference type="GO" id="GO:0005615">
    <property type="term" value="C:extracellular space"/>
    <property type="evidence" value="ECO:0007669"/>
    <property type="project" value="TreeGrafter"/>
</dbReference>
<reference evidence="3" key="2">
    <citation type="submission" date="2025-08" db="UniProtKB">
        <authorList>
            <consortium name="Ensembl"/>
        </authorList>
    </citation>
    <scope>IDENTIFICATION</scope>
</reference>